<accession>A0A1B8G9L6</accession>
<dbReference type="Proteomes" id="UP000091956">
    <property type="component" value="Unassembled WGS sequence"/>
</dbReference>
<protein>
    <submittedName>
        <fullName evidence="1">Uncharacterized protein</fullName>
    </submittedName>
</protein>
<reference evidence="1 2" key="1">
    <citation type="submission" date="2016-03" db="EMBL/GenBank/DDBJ databases">
        <title>Comparative genomics of Pseudogymnoascus destructans, the fungus causing white-nose syndrome of bats.</title>
        <authorList>
            <person name="Palmer J.M."/>
            <person name="Drees K.P."/>
            <person name="Foster J.T."/>
            <person name="Lindner D.L."/>
        </authorList>
    </citation>
    <scope>NUCLEOTIDE SEQUENCE [LARGE SCALE GENOMIC DNA]</scope>
    <source>
        <strain evidence="1 2">UAMH 10579</strain>
    </source>
</reference>
<proteinExistence type="predicted"/>
<dbReference type="AlphaFoldDB" id="A0A1B8G9L6"/>
<dbReference type="EMBL" id="KV460266">
    <property type="protein sequence ID" value="OBT92522.1"/>
    <property type="molecule type" value="Genomic_DNA"/>
</dbReference>
<gene>
    <name evidence="1" type="ORF">VE01_09451</name>
</gene>
<keyword evidence="2" id="KW-1185">Reference proteome</keyword>
<evidence type="ECO:0000313" key="2">
    <source>
        <dbReference type="Proteomes" id="UP000091956"/>
    </source>
</evidence>
<name>A0A1B8G9L6_9PEZI</name>
<sequence>MDFGHFDVDAYLQLPLENANMPTAPVAPMLTNEANEPHTPDVQTQVYMSQEDSFGTKEDNHLENRAAISLVLEEIGILRAERAATEDKMNKIMAAITKYNTFTEEAPVLIQMLSEKLNTVTQNHKQDR</sequence>
<organism evidence="1 2">
    <name type="scientific">Pseudogymnoascus verrucosus</name>
    <dbReference type="NCBI Taxonomy" id="342668"/>
    <lineage>
        <taxon>Eukaryota</taxon>
        <taxon>Fungi</taxon>
        <taxon>Dikarya</taxon>
        <taxon>Ascomycota</taxon>
        <taxon>Pezizomycotina</taxon>
        <taxon>Leotiomycetes</taxon>
        <taxon>Thelebolales</taxon>
        <taxon>Thelebolaceae</taxon>
        <taxon>Pseudogymnoascus</taxon>
    </lineage>
</organism>
<reference evidence="2" key="2">
    <citation type="journal article" date="2018" name="Nat. Commun.">
        <title>Extreme sensitivity to ultraviolet light in the fungal pathogen causing white-nose syndrome of bats.</title>
        <authorList>
            <person name="Palmer J.M."/>
            <person name="Drees K.P."/>
            <person name="Foster J.T."/>
            <person name="Lindner D.L."/>
        </authorList>
    </citation>
    <scope>NUCLEOTIDE SEQUENCE [LARGE SCALE GENOMIC DNA]</scope>
    <source>
        <strain evidence="2">UAMH 10579</strain>
    </source>
</reference>
<dbReference type="OrthoDB" id="10461353at2759"/>
<evidence type="ECO:0000313" key="1">
    <source>
        <dbReference type="EMBL" id="OBT92522.1"/>
    </source>
</evidence>
<dbReference type="RefSeq" id="XP_018126255.1">
    <property type="nucleotide sequence ID" value="XM_018278865.1"/>
</dbReference>
<dbReference type="GeneID" id="28842837"/>